<gene>
    <name evidence="2" type="ORF">C1E23_20525</name>
</gene>
<feature type="transmembrane region" description="Helical" evidence="1">
    <location>
        <begin position="156"/>
        <end position="172"/>
    </location>
</feature>
<organism evidence="2 3">
    <name type="scientific">Pseudoalteromonas phenolica</name>
    <dbReference type="NCBI Taxonomy" id="161398"/>
    <lineage>
        <taxon>Bacteria</taxon>
        <taxon>Pseudomonadati</taxon>
        <taxon>Pseudomonadota</taxon>
        <taxon>Gammaproteobacteria</taxon>
        <taxon>Alteromonadales</taxon>
        <taxon>Pseudoalteromonadaceae</taxon>
        <taxon>Pseudoalteromonas</taxon>
    </lineage>
</organism>
<dbReference type="RefSeq" id="WP_130257325.1">
    <property type="nucleotide sequence ID" value="NZ_PPSX01000120.1"/>
</dbReference>
<dbReference type="AlphaFoldDB" id="A0A4Q7IK22"/>
<dbReference type="EMBL" id="PPSX01000120">
    <property type="protein sequence ID" value="RZQ51257.1"/>
    <property type="molecule type" value="Genomic_DNA"/>
</dbReference>
<keyword evidence="1" id="KW-0812">Transmembrane</keyword>
<evidence type="ECO:0000313" key="2">
    <source>
        <dbReference type="EMBL" id="RZQ51257.1"/>
    </source>
</evidence>
<evidence type="ECO:0000256" key="1">
    <source>
        <dbReference type="SAM" id="Phobius"/>
    </source>
</evidence>
<accession>A0A4Q7IK22</accession>
<feature type="transmembrane region" description="Helical" evidence="1">
    <location>
        <begin position="118"/>
        <end position="144"/>
    </location>
</feature>
<keyword evidence="1" id="KW-1133">Transmembrane helix</keyword>
<keyword evidence="1" id="KW-0472">Membrane</keyword>
<sequence>MSGTKKLGLVRTSPIIAKHFVPHMRALNAKFNYGVLMYFWKIESLKSDLREGNLTQSNDLKYLAGTLVLFVLASFPSDTVNLFDYFNILLGVLSVICGTALCFFANGGNQGSDFLRRYLSVSWVVGIRLLVTMVPIFILIYVVVELAGYGFSEETNLLDLALQTGFSVFYYWRVIHYIKQISE</sequence>
<reference evidence="2 3" key="1">
    <citation type="submission" date="2018-01" db="EMBL/GenBank/DDBJ databases">
        <title>Co-occurrence of chitin degradation, pigmentation and bioactivity in marine Pseudoalteromonas.</title>
        <authorList>
            <person name="Paulsen S."/>
            <person name="Gram L."/>
            <person name="Machado H."/>
        </authorList>
    </citation>
    <scope>NUCLEOTIDE SEQUENCE [LARGE SCALE GENOMIC DNA]</scope>
    <source>
        <strain evidence="2 3">S3898</strain>
    </source>
</reference>
<feature type="transmembrane region" description="Helical" evidence="1">
    <location>
        <begin position="88"/>
        <end position="106"/>
    </location>
</feature>
<dbReference type="Proteomes" id="UP000291338">
    <property type="component" value="Unassembled WGS sequence"/>
</dbReference>
<comment type="caution">
    <text evidence="2">The sequence shown here is derived from an EMBL/GenBank/DDBJ whole genome shotgun (WGS) entry which is preliminary data.</text>
</comment>
<protein>
    <submittedName>
        <fullName evidence="2">Uncharacterized protein</fullName>
    </submittedName>
</protein>
<evidence type="ECO:0000313" key="3">
    <source>
        <dbReference type="Proteomes" id="UP000291338"/>
    </source>
</evidence>
<name>A0A4Q7IK22_9GAMM</name>
<proteinExistence type="predicted"/>